<feature type="region of interest" description="Disordered" evidence="1">
    <location>
        <begin position="253"/>
        <end position="287"/>
    </location>
</feature>
<sequence length="559" mass="60963">MYYRLQMTGVQFAAPDLFQTTIIEDVNLSVDFDVVLSLPPMTSPYANDHKIQTLYLQGPRDASFLDVTKGLSWLKVTNKVDPNGESLKLEFCFYSDSSLAGTYSMLLKLTNKYGVRDFHFNIMIEPSTKPDPPPPAITISVIPLAALSNLGPPNFVDSFETMILLTIGESKTLQLPSIEDPDGDSFIISVDKCLAFFCTQSSSGFTFKNLDTRVTTTFTVKVTLKDLNEFPKFSVTSISITLQAPATSAAANNALSSQSNTSSGSAQQISNNSSQQSGGSSGDSSNESADLQVQISVKKEKCKLNIKSVDRQGRVTLRIYQCSKASEIVQMLTKKDLEATVINKGRVNFDLIGDVDIIQMILNLNGMAVSNSQELDMIRVKVVRDILYEDAYSQVTLSGKAYSDALIPPILSASQQQTLEKMQQAQQKVGLAMLPISFALSFIMSFFIQFIFSLLNDLSALMLLSLLPIYSPGLAQPIQSTLLGLIQLDLLQTDKWLPQVLFPDEVDDGPLNECFGMGGYSSQQSLLNAGSSFLYLGLIGCGFAMLGILSAGACHRAHS</sequence>
<evidence type="ECO:0000256" key="1">
    <source>
        <dbReference type="SAM" id="MobiDB-lite"/>
    </source>
</evidence>
<protein>
    <recommendedName>
        <fullName evidence="5">Cadherin domain-containing protein</fullName>
    </recommendedName>
</protein>
<keyword evidence="2" id="KW-1133">Transmembrane helix</keyword>
<evidence type="ECO:0008006" key="5">
    <source>
        <dbReference type="Google" id="ProtNLM"/>
    </source>
</evidence>
<reference evidence="3" key="1">
    <citation type="submission" date="2019-06" db="EMBL/GenBank/DDBJ databases">
        <authorList>
            <person name="Zheng W."/>
        </authorList>
    </citation>
    <scope>NUCLEOTIDE SEQUENCE</scope>
    <source>
        <strain evidence="3">QDHG01</strain>
    </source>
</reference>
<comment type="caution">
    <text evidence="3">The sequence shown here is derived from an EMBL/GenBank/DDBJ whole genome shotgun (WGS) entry which is preliminary data.</text>
</comment>
<proteinExistence type="predicted"/>
<evidence type="ECO:0000313" key="4">
    <source>
        <dbReference type="Proteomes" id="UP000785679"/>
    </source>
</evidence>
<organism evidence="3 4">
    <name type="scientific">Halteria grandinella</name>
    <dbReference type="NCBI Taxonomy" id="5974"/>
    <lineage>
        <taxon>Eukaryota</taxon>
        <taxon>Sar</taxon>
        <taxon>Alveolata</taxon>
        <taxon>Ciliophora</taxon>
        <taxon>Intramacronucleata</taxon>
        <taxon>Spirotrichea</taxon>
        <taxon>Stichotrichia</taxon>
        <taxon>Sporadotrichida</taxon>
        <taxon>Halteriidae</taxon>
        <taxon>Halteria</taxon>
    </lineage>
</organism>
<name>A0A8J8P5Y4_HALGN</name>
<evidence type="ECO:0000313" key="3">
    <source>
        <dbReference type="EMBL" id="TNV86685.1"/>
    </source>
</evidence>
<keyword evidence="4" id="KW-1185">Reference proteome</keyword>
<dbReference type="AlphaFoldDB" id="A0A8J8P5Y4"/>
<accession>A0A8J8P5Y4</accession>
<keyword evidence="2" id="KW-0472">Membrane</keyword>
<keyword evidence="2" id="KW-0812">Transmembrane</keyword>
<evidence type="ECO:0000256" key="2">
    <source>
        <dbReference type="SAM" id="Phobius"/>
    </source>
</evidence>
<dbReference type="EMBL" id="RRYP01000897">
    <property type="protein sequence ID" value="TNV86685.1"/>
    <property type="molecule type" value="Genomic_DNA"/>
</dbReference>
<feature type="transmembrane region" description="Helical" evidence="2">
    <location>
        <begin position="533"/>
        <end position="554"/>
    </location>
</feature>
<feature type="transmembrane region" description="Helical" evidence="2">
    <location>
        <begin position="431"/>
        <end position="455"/>
    </location>
</feature>
<dbReference type="Proteomes" id="UP000785679">
    <property type="component" value="Unassembled WGS sequence"/>
</dbReference>
<gene>
    <name evidence="3" type="ORF">FGO68_gene12768</name>
</gene>